<gene>
    <name evidence="1" type="ORF">EWM63_13430</name>
</gene>
<dbReference type="RefSeq" id="WP_130186986.1">
    <property type="nucleotide sequence ID" value="NZ_CP035913.1"/>
</dbReference>
<reference evidence="1 2" key="1">
    <citation type="submission" date="2019-02" db="EMBL/GenBank/DDBJ databases">
        <title>Draft Genome Sequences of Six Type Strains of the Genus Massilia.</title>
        <authorList>
            <person name="Miess H."/>
            <person name="Frediansyhah A."/>
            <person name="Gross H."/>
        </authorList>
    </citation>
    <scope>NUCLEOTIDE SEQUENCE [LARGE SCALE GENOMIC DNA]</scope>
    <source>
        <strain evidence="1 2">DSM 17473</strain>
    </source>
</reference>
<dbReference type="Proteomes" id="UP000290637">
    <property type="component" value="Chromosome"/>
</dbReference>
<keyword evidence="2" id="KW-1185">Reference proteome</keyword>
<evidence type="ECO:0000313" key="1">
    <source>
        <dbReference type="EMBL" id="QBE63865.1"/>
    </source>
</evidence>
<protein>
    <submittedName>
        <fullName evidence="1">Uncharacterized protein</fullName>
    </submittedName>
</protein>
<organism evidence="1 2">
    <name type="scientific">Pseudoduganella lutea</name>
    <dbReference type="NCBI Taxonomy" id="321985"/>
    <lineage>
        <taxon>Bacteria</taxon>
        <taxon>Pseudomonadati</taxon>
        <taxon>Pseudomonadota</taxon>
        <taxon>Betaproteobacteria</taxon>
        <taxon>Burkholderiales</taxon>
        <taxon>Oxalobacteraceae</taxon>
        <taxon>Telluria group</taxon>
        <taxon>Pseudoduganella</taxon>
    </lineage>
</organism>
<name>A0A4P6KYL1_9BURK</name>
<dbReference type="AlphaFoldDB" id="A0A4P6KYL1"/>
<evidence type="ECO:0000313" key="2">
    <source>
        <dbReference type="Proteomes" id="UP000290637"/>
    </source>
</evidence>
<accession>A0A4P6KYL1</accession>
<dbReference type="EMBL" id="CP035913">
    <property type="protein sequence ID" value="QBE63865.1"/>
    <property type="molecule type" value="Genomic_DNA"/>
</dbReference>
<sequence>MRTVMGVFGYENGGLRAAGRVMVLRHASASRILCTIGDGNEYHGDPCQIYITVTLYGVRFDDLCAVRFHTSARALPALDLTVVSRKDVRADIDHACLSEINFFRLQTINIAP</sequence>
<proteinExistence type="predicted"/>
<dbReference type="KEGG" id="plue:EWM63_13430"/>